<dbReference type="FunFam" id="1.10.150.50:FF:000043">
    <property type="entry name" value="Sterile alpha and TIR motif-containing 1"/>
    <property type="match status" value="1"/>
</dbReference>
<evidence type="ECO:0000256" key="5">
    <source>
        <dbReference type="ARBA" id="ARBA00022588"/>
    </source>
</evidence>
<dbReference type="GO" id="GO:0005737">
    <property type="term" value="C:cytoplasm"/>
    <property type="evidence" value="ECO:0007669"/>
    <property type="project" value="UniProtKB-SubCell"/>
</dbReference>
<dbReference type="InterPro" id="IPR035897">
    <property type="entry name" value="Toll_tir_struct_dom_sf"/>
</dbReference>
<dbReference type="SMART" id="SM00454">
    <property type="entry name" value="SAM"/>
    <property type="match status" value="2"/>
</dbReference>
<feature type="compositionally biased region" description="Low complexity" evidence="11">
    <location>
        <begin position="215"/>
        <end position="225"/>
    </location>
</feature>
<dbReference type="GO" id="GO:0044297">
    <property type="term" value="C:cell body"/>
    <property type="evidence" value="ECO:0007669"/>
    <property type="project" value="UniProtKB-ARBA"/>
</dbReference>
<feature type="region of interest" description="Disordered" evidence="11">
    <location>
        <begin position="469"/>
        <end position="492"/>
    </location>
</feature>
<keyword evidence="12" id="KW-1133">Transmembrane helix</keyword>
<evidence type="ECO:0000256" key="11">
    <source>
        <dbReference type="SAM" id="MobiDB-lite"/>
    </source>
</evidence>
<dbReference type="SUPFAM" id="SSF52200">
    <property type="entry name" value="Toll/Interleukin receptor TIR domain"/>
    <property type="match status" value="1"/>
</dbReference>
<dbReference type="InterPro" id="IPR016024">
    <property type="entry name" value="ARM-type_fold"/>
</dbReference>
<dbReference type="GO" id="GO:0034128">
    <property type="term" value="P:negative regulation of MyD88-independent toll-like receptor signaling pathway"/>
    <property type="evidence" value="ECO:0007669"/>
    <property type="project" value="InterPro"/>
</dbReference>
<evidence type="ECO:0000256" key="6">
    <source>
        <dbReference type="ARBA" id="ARBA00022737"/>
    </source>
</evidence>
<comment type="catalytic activity">
    <reaction evidence="10">
        <text>NAD(+) + H2O = ADP-D-ribose + nicotinamide + H(+)</text>
        <dbReference type="Rhea" id="RHEA:16301"/>
        <dbReference type="ChEBI" id="CHEBI:15377"/>
        <dbReference type="ChEBI" id="CHEBI:15378"/>
        <dbReference type="ChEBI" id="CHEBI:17154"/>
        <dbReference type="ChEBI" id="CHEBI:57540"/>
        <dbReference type="ChEBI" id="CHEBI:57967"/>
        <dbReference type="EC" id="3.2.2.6"/>
    </reaction>
    <physiologicalReaction direction="left-to-right" evidence="10">
        <dbReference type="Rhea" id="RHEA:16302"/>
    </physiologicalReaction>
</comment>
<dbReference type="GO" id="GO:0035591">
    <property type="term" value="F:signaling adaptor activity"/>
    <property type="evidence" value="ECO:0007669"/>
    <property type="project" value="InterPro"/>
</dbReference>
<dbReference type="EC" id="3.2.2.6" evidence="3"/>
<comment type="subcellular location">
    <subcellularLocation>
        <location evidence="1">Cytoplasm</location>
    </subcellularLocation>
</comment>
<dbReference type="SUPFAM" id="SSF48371">
    <property type="entry name" value="ARM repeat"/>
    <property type="match status" value="1"/>
</dbReference>
<dbReference type="CDD" id="cd24153">
    <property type="entry name" value="SARM1_N"/>
    <property type="match status" value="1"/>
</dbReference>
<accession>A0A8S1CSH5</accession>
<dbReference type="GO" id="GO:0030425">
    <property type="term" value="C:dendrite"/>
    <property type="evidence" value="ECO:0007669"/>
    <property type="project" value="TreeGrafter"/>
</dbReference>
<keyword evidence="6" id="KW-0677">Repeat</keyword>
<feature type="domain" description="SAM" evidence="14">
    <location>
        <begin position="977"/>
        <end position="1043"/>
    </location>
</feature>
<gene>
    <name evidence="15" type="ORF">CLODIP_2_CD14766</name>
</gene>
<dbReference type="PANTHER" id="PTHR22998:SF1">
    <property type="entry name" value="NAD(+) HYDROLASE SARM1"/>
    <property type="match status" value="1"/>
</dbReference>
<dbReference type="GO" id="GO:0045087">
    <property type="term" value="P:innate immune response"/>
    <property type="evidence" value="ECO:0007669"/>
    <property type="project" value="UniProtKB-KW"/>
</dbReference>
<dbReference type="InterPro" id="IPR039184">
    <property type="entry name" value="SARM1"/>
</dbReference>
<sequence>MKGILYGLSYDIMLVYLLMALQIVVGRKRAKMTCRLCFRTSEPHSLTESACERAARLFVSGEGIDRFSSLGHPYARTTDRQTDRAASGRMSSTMQTSLQANPAKRHRHIFDKKLSDDALVVGRDNKWPSFGVQSNKFPLASARRSTVPMSDFPSIEGSNETNDIAAAFENMKKKNSLISATGPGGLVGRPPVATTVGLNQTNQSTTAQSAAQQIVQSSSASSTSSRVAKRVQHTSSSSHLSHQVSELKASSVKSDLSELQSSISEMKNLSSTSSSSSSVTTQQSSNFRTAATALSTAAGALNGVSDLLRNSLEQLDADDNVMGDAEVGNGEPIITFPEPDTPTTPPAIGALTSPNLVVNSMALAGTNNSSATTTASEMKFEQKRVTSATKTKVVTDSFSTGEVTFQQQSAAAAVRSRLEMEGVTAEKSAAIKQEQRSIKSSEVTQQESQNIAASSVRLQTEAFSTEKKAVSAQQQRQTVTSSGSIFSSNQEHVSTSSQSNFTSIVTKDVHTKSSSASVVSSAQMSSLVNGSNMLSVEEDNGALVLEDLERLSLVSSQQDVERAIQKCTTYLNSQMPKLTQPTEAIQSLTRVNDLVRRAWAVPTHGHELGYSICNSLRISGALNLLIENCVQSEANLRFSSARLLEQILTTENRAHVVQHGLQKVVNVACNSTKTFNTVEHSRVGTGILEHLFKHSESTCSEVVRLGGLDAVLFECRKNDVETLRHCAGALANLSLYGGADNQEAMIKRKVPMWLFPLAFHDDDNIKYYACLAIAVLVANKEIEAAVLRSGTLNLVEPFVCSHNPSEFAKSNLAHAHGQSKNWLQRLVPVLSSKREEARNLAAFHFCMEAGIKKQQNNSEIFKEIGAIEPLKKVASCPNAVASKYAAQALRLMGEEVPHKLSQQVPLWSSEDVREWVKQTGFTEYAQNFVESRVDGDLLLQLTENNLCDDIGITNGIRRRRFTRELQNLKKLADYSSKDVSNLNSFLQNIAVEFSIYTYSMLNAGVDRDSIRSLTENQLANECGISNSIHRQRILESIGGLESVVNSSHEDLAKPLDVFVSYRRSNGSQLASLLKVHLQLRGFSVFIDVERLEAGKFDNNLLQSIRNAKHFLLVLTPNALDRCIQDVECKDWVHREIVAALQSQCNIVPIIDNFAWPEPEELPEDMRAVCHFNGVRWIHDYQDACVDKLERFLKGEMNLRGGGGGTTTSSLKGENTPSTPSSTIGRHPPTFQRTLSNDSGKGNDNKDINGNSGTNLSKLRNQKGRPPASPLLRPRRVAQIAGHGSPRPPKMPSRTHSLDNMLDRESSQEPIGDEAAVVKACEKYLSATELNQPTAPERPVRAAPPLARGHSCDEAATAGQRSCNDGVRSESVFSLDEPKRKRNFMDKCVNKVRSFIKKDLD</sequence>
<dbReference type="InterPro" id="IPR013761">
    <property type="entry name" value="SAM/pointed_sf"/>
</dbReference>
<keyword evidence="4" id="KW-0963">Cytoplasm</keyword>
<dbReference type="EMBL" id="CADEPI010000065">
    <property type="protein sequence ID" value="CAB3371765.1"/>
    <property type="molecule type" value="Genomic_DNA"/>
</dbReference>
<dbReference type="Gene3D" id="3.40.50.10140">
    <property type="entry name" value="Toll/interleukin-1 receptor homology (TIR) domain"/>
    <property type="match status" value="1"/>
</dbReference>
<dbReference type="Pfam" id="PF13676">
    <property type="entry name" value="TIR_2"/>
    <property type="match status" value="1"/>
</dbReference>
<keyword evidence="7" id="KW-0378">Hydrolase</keyword>
<keyword evidence="16" id="KW-1185">Reference proteome</keyword>
<comment type="similarity">
    <text evidence="2">Belongs to the SARM1 family.</text>
</comment>
<organism evidence="15 16">
    <name type="scientific">Cloeon dipterum</name>
    <dbReference type="NCBI Taxonomy" id="197152"/>
    <lineage>
        <taxon>Eukaryota</taxon>
        <taxon>Metazoa</taxon>
        <taxon>Ecdysozoa</taxon>
        <taxon>Arthropoda</taxon>
        <taxon>Hexapoda</taxon>
        <taxon>Insecta</taxon>
        <taxon>Pterygota</taxon>
        <taxon>Palaeoptera</taxon>
        <taxon>Ephemeroptera</taxon>
        <taxon>Pisciforma</taxon>
        <taxon>Baetidae</taxon>
        <taxon>Cloeon</taxon>
    </lineage>
</organism>
<feature type="region of interest" description="Disordered" evidence="11">
    <location>
        <begin position="1195"/>
        <end position="1273"/>
    </location>
</feature>
<dbReference type="CDD" id="cd09502">
    <property type="entry name" value="SAM_SARM1-like_repeat2"/>
    <property type="match status" value="1"/>
</dbReference>
<keyword evidence="5" id="KW-0399">Innate immunity</keyword>
<dbReference type="InterPro" id="IPR001660">
    <property type="entry name" value="SAM"/>
</dbReference>
<evidence type="ECO:0000256" key="8">
    <source>
        <dbReference type="ARBA" id="ARBA00022859"/>
    </source>
</evidence>
<dbReference type="GO" id="GO:0003953">
    <property type="term" value="F:NAD+ nucleosidase activity"/>
    <property type="evidence" value="ECO:0007669"/>
    <property type="project" value="InterPro"/>
</dbReference>
<evidence type="ECO:0000256" key="1">
    <source>
        <dbReference type="ARBA" id="ARBA00004496"/>
    </source>
</evidence>
<dbReference type="PANTHER" id="PTHR22998">
    <property type="entry name" value="SARM1"/>
    <property type="match status" value="1"/>
</dbReference>
<evidence type="ECO:0000256" key="12">
    <source>
        <dbReference type="SAM" id="Phobius"/>
    </source>
</evidence>
<dbReference type="Pfam" id="PF07647">
    <property type="entry name" value="SAM_2"/>
    <property type="match status" value="2"/>
</dbReference>
<protein>
    <recommendedName>
        <fullName evidence="3">ADP-ribosyl cyclase/cyclic ADP-ribose hydrolase</fullName>
        <ecNumber evidence="3">3.2.2.6</ecNumber>
    </recommendedName>
</protein>
<evidence type="ECO:0000256" key="2">
    <source>
        <dbReference type="ARBA" id="ARBA00008291"/>
    </source>
</evidence>
<dbReference type="PROSITE" id="PS50105">
    <property type="entry name" value="SAM_DOMAIN"/>
    <property type="match status" value="2"/>
</dbReference>
<dbReference type="SMART" id="SM00255">
    <property type="entry name" value="TIR"/>
    <property type="match status" value="1"/>
</dbReference>
<feature type="region of interest" description="Disordered" evidence="11">
    <location>
        <begin position="215"/>
        <end position="246"/>
    </location>
</feature>
<dbReference type="GO" id="GO:0007165">
    <property type="term" value="P:signal transduction"/>
    <property type="evidence" value="ECO:0007669"/>
    <property type="project" value="InterPro"/>
</dbReference>
<keyword evidence="9" id="KW-0520">NAD</keyword>
<reference evidence="15 16" key="1">
    <citation type="submission" date="2020-04" db="EMBL/GenBank/DDBJ databases">
        <authorList>
            <person name="Alioto T."/>
            <person name="Alioto T."/>
            <person name="Gomez Garrido J."/>
        </authorList>
    </citation>
    <scope>NUCLEOTIDE SEQUENCE [LARGE SCALE GENOMIC DNA]</scope>
</reference>
<feature type="transmembrane region" description="Helical" evidence="12">
    <location>
        <begin position="7"/>
        <end position="25"/>
    </location>
</feature>
<dbReference type="Gene3D" id="1.10.150.50">
    <property type="entry name" value="Transcription Factor, Ets-1"/>
    <property type="match status" value="2"/>
</dbReference>
<feature type="domain" description="SAM" evidence="14">
    <location>
        <begin position="907"/>
        <end position="971"/>
    </location>
</feature>
<proteinExistence type="inferred from homology"/>
<keyword evidence="12" id="KW-0812">Transmembrane</keyword>
<evidence type="ECO:0000313" key="15">
    <source>
        <dbReference type="EMBL" id="CAB3371765.1"/>
    </source>
</evidence>
<dbReference type="Gene3D" id="1.25.10.10">
    <property type="entry name" value="Leucine-rich Repeat Variant"/>
    <property type="match status" value="1"/>
</dbReference>
<dbReference type="InterPro" id="IPR011989">
    <property type="entry name" value="ARM-like"/>
</dbReference>
<dbReference type="CDD" id="cd09501">
    <property type="entry name" value="SAM_SARM1-like_repeat1"/>
    <property type="match status" value="1"/>
</dbReference>
<evidence type="ECO:0000313" key="16">
    <source>
        <dbReference type="Proteomes" id="UP000494165"/>
    </source>
</evidence>
<feature type="compositionally biased region" description="Polar residues" evidence="11">
    <location>
        <begin position="89"/>
        <end position="100"/>
    </location>
</feature>
<dbReference type="GO" id="GO:0048678">
    <property type="term" value="P:response to axon injury"/>
    <property type="evidence" value="ECO:0007669"/>
    <property type="project" value="InterPro"/>
</dbReference>
<feature type="compositionally biased region" description="Polar residues" evidence="11">
    <location>
        <begin position="1208"/>
        <end position="1223"/>
    </location>
</feature>
<feature type="region of interest" description="Disordered" evidence="11">
    <location>
        <begin position="70"/>
        <end position="104"/>
    </location>
</feature>
<dbReference type="OrthoDB" id="202764at2759"/>
<name>A0A8S1CSH5_9INSE</name>
<evidence type="ECO:0000259" key="13">
    <source>
        <dbReference type="PROSITE" id="PS50104"/>
    </source>
</evidence>
<evidence type="ECO:0000256" key="4">
    <source>
        <dbReference type="ARBA" id="ARBA00022490"/>
    </source>
</evidence>
<keyword evidence="12" id="KW-0472">Membrane</keyword>
<feature type="compositionally biased region" description="Polar residues" evidence="11">
    <location>
        <begin position="471"/>
        <end position="492"/>
    </location>
</feature>
<feature type="domain" description="TIR" evidence="13">
    <location>
        <begin position="1053"/>
        <end position="1196"/>
    </location>
</feature>
<evidence type="ECO:0000259" key="14">
    <source>
        <dbReference type="PROSITE" id="PS50105"/>
    </source>
</evidence>
<feature type="compositionally biased region" description="Low complexity" evidence="11">
    <location>
        <begin position="233"/>
        <end position="244"/>
    </location>
</feature>
<evidence type="ECO:0000256" key="9">
    <source>
        <dbReference type="ARBA" id="ARBA00023027"/>
    </source>
</evidence>
<evidence type="ECO:0000256" key="7">
    <source>
        <dbReference type="ARBA" id="ARBA00022801"/>
    </source>
</evidence>
<dbReference type="FunFam" id="3.40.50.10140:FF:000012">
    <property type="entry name" value="Sterile alpha and TIR motif-containing protein"/>
    <property type="match status" value="1"/>
</dbReference>
<dbReference type="SUPFAM" id="SSF47769">
    <property type="entry name" value="SAM/Pointed domain"/>
    <property type="match status" value="1"/>
</dbReference>
<dbReference type="InterPro" id="IPR000157">
    <property type="entry name" value="TIR_dom"/>
</dbReference>
<dbReference type="GO" id="GO:0061809">
    <property type="term" value="F:NAD+ nucleosidase activity, cyclic ADP-ribose generating"/>
    <property type="evidence" value="ECO:0007669"/>
    <property type="project" value="UniProtKB-EC"/>
</dbReference>
<evidence type="ECO:0000256" key="10">
    <source>
        <dbReference type="ARBA" id="ARBA00047304"/>
    </source>
</evidence>
<keyword evidence="8" id="KW-0391">Immunity</keyword>
<dbReference type="PROSITE" id="PS50104">
    <property type="entry name" value="TIR"/>
    <property type="match status" value="1"/>
</dbReference>
<comment type="caution">
    <text evidence="15">The sequence shown here is derived from an EMBL/GenBank/DDBJ whole genome shotgun (WGS) entry which is preliminary data.</text>
</comment>
<dbReference type="GO" id="GO:0019677">
    <property type="term" value="P:NAD+ catabolic process"/>
    <property type="evidence" value="ECO:0007669"/>
    <property type="project" value="UniProtKB-ARBA"/>
</dbReference>
<dbReference type="Proteomes" id="UP000494165">
    <property type="component" value="Unassembled WGS sequence"/>
</dbReference>
<evidence type="ECO:0000256" key="3">
    <source>
        <dbReference type="ARBA" id="ARBA00011982"/>
    </source>
</evidence>